<feature type="domain" description="Methyl-accepting transducer" evidence="4">
    <location>
        <begin position="69"/>
        <end position="305"/>
    </location>
</feature>
<proteinExistence type="predicted"/>
<dbReference type="SMART" id="SM00283">
    <property type="entry name" value="MA"/>
    <property type="match status" value="1"/>
</dbReference>
<dbReference type="PROSITE" id="PS50111">
    <property type="entry name" value="CHEMOTAXIS_TRANSDUC_2"/>
    <property type="match status" value="1"/>
</dbReference>
<evidence type="ECO:0000259" key="4">
    <source>
        <dbReference type="PROSITE" id="PS50111"/>
    </source>
</evidence>
<dbReference type="SUPFAM" id="SSF141371">
    <property type="entry name" value="PilZ domain-like"/>
    <property type="match status" value="1"/>
</dbReference>
<accession>A0A0P6VU22</accession>
<dbReference type="PANTHER" id="PTHR32089">
    <property type="entry name" value="METHYL-ACCEPTING CHEMOTAXIS PROTEIN MCPB"/>
    <property type="match status" value="1"/>
</dbReference>
<dbReference type="GO" id="GO:0016020">
    <property type="term" value="C:membrane"/>
    <property type="evidence" value="ECO:0007669"/>
    <property type="project" value="InterPro"/>
</dbReference>
<keyword evidence="6" id="KW-1185">Reference proteome</keyword>
<dbReference type="Pfam" id="PF00015">
    <property type="entry name" value="MCPsignal"/>
    <property type="match status" value="1"/>
</dbReference>
<feature type="region of interest" description="Disordered" evidence="3">
    <location>
        <begin position="1"/>
        <end position="42"/>
    </location>
</feature>
<sequence>MRSQSTAMPAAGPSAQEDTGAPDRQATTSQASTSQASNSLATTSQAAIADVVALIEGDLKRAEARLAGVVQAMLQAAGTSAEAATAIRSDAGRLAGETETARNDMVGLAEAIGSFAAANGEVGRQAQQSDRLVAEAEDAGAAATRSVADLQGAVGQIQSVVTLIADVAGQTNLLALNATIEAARAGAAGRGFAVVASEVKALSVETRKATDEISRRIATLHQTAETSIAAVSRVIETIGRIRPAAAAVAGAVAAQEARIAEASRSATETTGFTEGVATRAQSIRAATDQAVRVGQDVEAAGNAIGRSVQDMTRQLVTVLRQTPEADRRRFDRWPVERTGHFRGRHTATVKTVDLSLGGVLVAVSGEAPRVGEPVSLDIAGVGSVDGHVVANSPLGCHIAFRAPVPASVAACVVAVAAEFEQGIARAKRGAGAIGETLAAAIRRGELSSADLFDTDYSAIPDSDPQQYANRALVSLDRLLPPIQEPLLAEDSRMTFAAAVDVNGWLPVHNRIYSHPQRRGDPVWNAANARNRRIFDDRAGLLAARNMRPFLVQSYPRDLGGGKIVMMKEIDVPIMVDGRHWGGFRTAYRY</sequence>
<gene>
    <name evidence="5" type="ORF">ABB55_24805</name>
</gene>
<organism evidence="5 6">
    <name type="scientific">Prosthecodimorpha hirschii</name>
    <dbReference type="NCBI Taxonomy" id="665126"/>
    <lineage>
        <taxon>Bacteria</taxon>
        <taxon>Pseudomonadati</taxon>
        <taxon>Pseudomonadota</taxon>
        <taxon>Alphaproteobacteria</taxon>
        <taxon>Hyphomicrobiales</taxon>
        <taxon>Ancalomicrobiaceae</taxon>
        <taxon>Prosthecodimorpha</taxon>
    </lineage>
</organism>
<dbReference type="Gene3D" id="2.40.10.220">
    <property type="entry name" value="predicted glycosyltransferase like domains"/>
    <property type="match status" value="1"/>
</dbReference>
<keyword evidence="1 2" id="KW-0807">Transducer</keyword>
<dbReference type="Proteomes" id="UP000048984">
    <property type="component" value="Unassembled WGS sequence"/>
</dbReference>
<dbReference type="EMBL" id="LJYW01000001">
    <property type="protein sequence ID" value="KPL55047.1"/>
    <property type="molecule type" value="Genomic_DNA"/>
</dbReference>
<dbReference type="InterPro" id="IPR004089">
    <property type="entry name" value="MCPsignal_dom"/>
</dbReference>
<reference evidence="5 6" key="2">
    <citation type="submission" date="2015-10" db="EMBL/GenBank/DDBJ databases">
        <title>Draft Genome Sequence of Prosthecomicrobium hirschii ATCC 27832.</title>
        <authorList>
            <person name="Daniel J."/>
            <person name="Givan S.A."/>
            <person name="Brun Y.V."/>
            <person name="Brown P.J."/>
        </authorList>
    </citation>
    <scope>NUCLEOTIDE SEQUENCE [LARGE SCALE GENOMIC DNA]</scope>
    <source>
        <strain evidence="5 6">16</strain>
    </source>
</reference>
<dbReference type="InterPro" id="IPR009875">
    <property type="entry name" value="PilZ_domain"/>
</dbReference>
<protein>
    <recommendedName>
        <fullName evidence="4">Methyl-accepting transducer domain-containing protein</fullName>
    </recommendedName>
</protein>
<evidence type="ECO:0000256" key="3">
    <source>
        <dbReference type="SAM" id="MobiDB-lite"/>
    </source>
</evidence>
<dbReference type="GO" id="GO:0007165">
    <property type="term" value="P:signal transduction"/>
    <property type="evidence" value="ECO:0007669"/>
    <property type="project" value="UniProtKB-KW"/>
</dbReference>
<evidence type="ECO:0000256" key="1">
    <source>
        <dbReference type="ARBA" id="ARBA00023224"/>
    </source>
</evidence>
<dbReference type="SUPFAM" id="SSF58104">
    <property type="entry name" value="Methyl-accepting chemotaxis protein (MCP) signaling domain"/>
    <property type="match status" value="1"/>
</dbReference>
<dbReference type="Pfam" id="PF07238">
    <property type="entry name" value="PilZ"/>
    <property type="match status" value="1"/>
</dbReference>
<dbReference type="Gene3D" id="1.10.287.950">
    <property type="entry name" value="Methyl-accepting chemotaxis protein"/>
    <property type="match status" value="1"/>
</dbReference>
<dbReference type="PANTHER" id="PTHR32089:SF112">
    <property type="entry name" value="LYSOZYME-LIKE PROTEIN-RELATED"/>
    <property type="match status" value="1"/>
</dbReference>
<comment type="caution">
    <text evidence="5">The sequence shown here is derived from an EMBL/GenBank/DDBJ whole genome shotgun (WGS) entry which is preliminary data.</text>
</comment>
<name>A0A0P6VU22_9HYPH</name>
<dbReference type="GO" id="GO:0035438">
    <property type="term" value="F:cyclic-di-GMP binding"/>
    <property type="evidence" value="ECO:0007669"/>
    <property type="project" value="InterPro"/>
</dbReference>
<evidence type="ECO:0000313" key="5">
    <source>
        <dbReference type="EMBL" id="KPL55047.1"/>
    </source>
</evidence>
<reference evidence="5 6" key="1">
    <citation type="submission" date="2015-09" db="EMBL/GenBank/DDBJ databases">
        <authorList>
            <person name="Jackson K.R."/>
            <person name="Lunt B.L."/>
            <person name="Fisher J.N.B."/>
            <person name="Gardner A.V."/>
            <person name="Bailey M.E."/>
            <person name="Deus L.M."/>
            <person name="Earl A.S."/>
            <person name="Gibby P.D."/>
            <person name="Hartmann K.A."/>
            <person name="Liu J.E."/>
            <person name="Manci A.M."/>
            <person name="Nielsen D.A."/>
            <person name="Solomon M.B."/>
            <person name="Breakwell D.P."/>
            <person name="Burnett S.H."/>
            <person name="Grose J.H."/>
        </authorList>
    </citation>
    <scope>NUCLEOTIDE SEQUENCE [LARGE SCALE GENOMIC DNA]</scope>
    <source>
        <strain evidence="5 6">16</strain>
    </source>
</reference>
<feature type="compositionally biased region" description="Low complexity" evidence="3">
    <location>
        <begin position="25"/>
        <end position="42"/>
    </location>
</feature>
<dbReference type="AlphaFoldDB" id="A0A0P6VU22"/>
<evidence type="ECO:0000313" key="6">
    <source>
        <dbReference type="Proteomes" id="UP000048984"/>
    </source>
</evidence>
<evidence type="ECO:0000256" key="2">
    <source>
        <dbReference type="PROSITE-ProRule" id="PRU00284"/>
    </source>
</evidence>
<dbReference type="STRING" id="665126.ABB55_24805"/>